<gene>
    <name evidence="1" type="ORF">A9C19_06720</name>
</gene>
<dbReference type="AlphaFoldDB" id="A0A1L3MQ35"/>
<protein>
    <recommendedName>
        <fullName evidence="3">DUF2202 domain-containing protein</fullName>
    </recommendedName>
</protein>
<evidence type="ECO:0000313" key="2">
    <source>
        <dbReference type="Proteomes" id="UP000181936"/>
    </source>
</evidence>
<dbReference type="STRING" id="1547283.A9C19_06720"/>
<accession>A0A1L3MQ35</accession>
<proteinExistence type="predicted"/>
<dbReference type="KEGG" id="bwh:A9C19_06720"/>
<dbReference type="SUPFAM" id="SSF47240">
    <property type="entry name" value="Ferritin-like"/>
    <property type="match status" value="1"/>
</dbReference>
<dbReference type="OrthoDB" id="573482at2"/>
<dbReference type="InterPro" id="IPR012347">
    <property type="entry name" value="Ferritin-like"/>
</dbReference>
<keyword evidence="2" id="KW-1185">Reference proteome</keyword>
<dbReference type="Proteomes" id="UP000181936">
    <property type="component" value="Chromosome"/>
</dbReference>
<dbReference type="Gene3D" id="1.20.1260.10">
    <property type="match status" value="1"/>
</dbReference>
<name>A0A1L3MQ35_9BACI</name>
<sequence>MKKILTLLLFLHFITFPYTALAKIPSYYGANGALLDENISLADALTYALQDELLHQSYFDSCIERYGAIRPFVQVKVYQSQQISTLLPLLKKYNIDSPKDRTNKFIHSPPTLQQAFEQAIEYEIKNNLMYKKLRSINVFPEDVTEAFERFFNSSSQHIRILKSEKKQYVSLRS</sequence>
<dbReference type="EMBL" id="CP016020">
    <property type="protein sequence ID" value="APH04466.1"/>
    <property type="molecule type" value="Genomic_DNA"/>
</dbReference>
<evidence type="ECO:0008006" key="3">
    <source>
        <dbReference type="Google" id="ProtNLM"/>
    </source>
</evidence>
<organism evidence="1 2">
    <name type="scientific">Bacillus weihaiensis</name>
    <dbReference type="NCBI Taxonomy" id="1547283"/>
    <lineage>
        <taxon>Bacteria</taxon>
        <taxon>Bacillati</taxon>
        <taxon>Bacillota</taxon>
        <taxon>Bacilli</taxon>
        <taxon>Bacillales</taxon>
        <taxon>Bacillaceae</taxon>
        <taxon>Bacillus</taxon>
    </lineage>
</organism>
<evidence type="ECO:0000313" key="1">
    <source>
        <dbReference type="EMBL" id="APH04466.1"/>
    </source>
</evidence>
<dbReference type="InterPro" id="IPR009078">
    <property type="entry name" value="Ferritin-like_SF"/>
</dbReference>
<reference evidence="1 2" key="1">
    <citation type="journal article" date="2016" name="Sci. Rep.">
        <title>Complete genome sequence and transcriptomic analysis of a novel marine strain Bacillus weihaiensis reveals the mechanism of brown algae degradation.</title>
        <authorList>
            <person name="Zhu Y."/>
            <person name="Chen P."/>
            <person name="Bao Y."/>
            <person name="Men Y."/>
            <person name="Zeng Y."/>
            <person name="Yang J."/>
            <person name="Sun J."/>
            <person name="Sun Y."/>
        </authorList>
    </citation>
    <scope>NUCLEOTIDE SEQUENCE [LARGE SCALE GENOMIC DNA]</scope>
    <source>
        <strain evidence="1 2">Alg07</strain>
    </source>
</reference>
<dbReference type="RefSeq" id="WP_072579254.1">
    <property type="nucleotide sequence ID" value="NZ_CP016020.1"/>
</dbReference>